<dbReference type="EMBL" id="BAABRP010000006">
    <property type="protein sequence ID" value="GAA5513268.1"/>
    <property type="molecule type" value="Genomic_DNA"/>
</dbReference>
<evidence type="ECO:0000313" key="2">
    <source>
        <dbReference type="EMBL" id="GAA5513268.1"/>
    </source>
</evidence>
<gene>
    <name evidence="2" type="ORF">Dcar01_01997</name>
</gene>
<reference evidence="2 3" key="1">
    <citation type="submission" date="2024-02" db="EMBL/GenBank/DDBJ databases">
        <title>Deinococcus carri NBRC 110142.</title>
        <authorList>
            <person name="Ichikawa N."/>
            <person name="Katano-Makiyama Y."/>
            <person name="Hidaka K."/>
        </authorList>
    </citation>
    <scope>NUCLEOTIDE SEQUENCE [LARGE SCALE GENOMIC DNA]</scope>
    <source>
        <strain evidence="2 3">NBRC 110142</strain>
    </source>
</reference>
<dbReference type="RefSeq" id="WP_345464673.1">
    <property type="nucleotide sequence ID" value="NZ_BAABRP010000006.1"/>
</dbReference>
<name>A0ABP9W7D7_9DEIO</name>
<evidence type="ECO:0000256" key="1">
    <source>
        <dbReference type="SAM" id="Phobius"/>
    </source>
</evidence>
<protein>
    <submittedName>
        <fullName evidence="2">Uncharacterized protein</fullName>
    </submittedName>
</protein>
<feature type="transmembrane region" description="Helical" evidence="1">
    <location>
        <begin position="41"/>
        <end position="61"/>
    </location>
</feature>
<dbReference type="Proteomes" id="UP001401887">
    <property type="component" value="Unassembled WGS sequence"/>
</dbReference>
<keyword evidence="3" id="KW-1185">Reference proteome</keyword>
<sequence>METPSRLWSRALRYVALILLGFGGVFWLLDRTLFNWADNRFVLLVPVGLALLLGLASWWLGRRARRQN</sequence>
<proteinExistence type="predicted"/>
<evidence type="ECO:0000313" key="3">
    <source>
        <dbReference type="Proteomes" id="UP001401887"/>
    </source>
</evidence>
<feature type="transmembrane region" description="Helical" evidence="1">
    <location>
        <begin position="12"/>
        <end position="29"/>
    </location>
</feature>
<keyword evidence="1" id="KW-1133">Transmembrane helix</keyword>
<keyword evidence="1" id="KW-0812">Transmembrane</keyword>
<organism evidence="2 3">
    <name type="scientific">Deinococcus carri</name>
    <dbReference type="NCBI Taxonomy" id="1211323"/>
    <lineage>
        <taxon>Bacteria</taxon>
        <taxon>Thermotogati</taxon>
        <taxon>Deinococcota</taxon>
        <taxon>Deinococci</taxon>
        <taxon>Deinococcales</taxon>
        <taxon>Deinococcaceae</taxon>
        <taxon>Deinococcus</taxon>
    </lineage>
</organism>
<accession>A0ABP9W7D7</accession>
<comment type="caution">
    <text evidence="2">The sequence shown here is derived from an EMBL/GenBank/DDBJ whole genome shotgun (WGS) entry which is preliminary data.</text>
</comment>
<keyword evidence="1" id="KW-0472">Membrane</keyword>